<dbReference type="SUPFAM" id="SSF50370">
    <property type="entry name" value="Ricin B-like lectins"/>
    <property type="match status" value="1"/>
</dbReference>
<dbReference type="EMBL" id="AP025739">
    <property type="protein sequence ID" value="BDI27965.1"/>
    <property type="molecule type" value="Genomic_DNA"/>
</dbReference>
<dbReference type="SMART" id="SM00458">
    <property type="entry name" value="RICIN"/>
    <property type="match status" value="1"/>
</dbReference>
<sequence length="560" mass="59997">MTTTLKNSDQKSRRHKSAWIAMGAAALALGPMGAAQASAAFSGADSHVVYQGRTVPFNDQYSPDGKAVKFYWEGTEIHIKFHGSTTFRMNLRVSEDRDGSGNLLVPGFAVPFCYILDGTPLTNSNGSLRQDSILTLGDTQTVATGLSTGTHTLVIRDNGDTASQSWLESIVLDNGAALDQADPLPNRRIEFYGDSTTFASPLSGPNVPGPNDDPNDDQFWTASSYNAYTGQTGRNLNADYRIIGKGGIGVSYGAAGTPMLSVWNRLAFSTAEPLYDLTQWTPDVVVVGLGQNDKSFIGQGGSYDVAYTKFVADYLTQVRNLRTAYPNAVIVCMNTTMTDPTFFVSQDGINGPFTHLQTDSEFATARTNGKLLVHTFTQQGFGFHPKAIQHKLMADSLTQWISNATGWSAAAVSANIANGIYALTPSCATACRLDDSAGGTTNGSNVQIWTNNGLNPQRWYFTRLSDGYYKITSQQATGLCVDVSNSGTTDGTNVQLYADNGTSAQEWLVTDTGSGTYKLSPKCAPGACLDVSNASSAAGTNVQIWTDNGTNAQRWTFTAY</sequence>
<dbReference type="Pfam" id="PF14200">
    <property type="entry name" value="RicinB_lectin_2"/>
    <property type="match status" value="1"/>
</dbReference>
<evidence type="ECO:0000313" key="2">
    <source>
        <dbReference type="Proteomes" id="UP000287394"/>
    </source>
</evidence>
<dbReference type="PANTHER" id="PTHR37834:SF2">
    <property type="entry name" value="ESTERASE, SGNH HYDROLASE-TYPE"/>
    <property type="match status" value="1"/>
</dbReference>
<reference evidence="1 2" key="1">
    <citation type="journal article" date="2019" name="Int. J. Syst. Evol. Microbiol.">
        <title>Capsulimonas corticalis gen. nov., sp. nov., an aerobic capsulated bacterium, of a novel bacterial order, Capsulimonadales ord. nov., of the class Armatimonadia of the phylum Armatimonadetes.</title>
        <authorList>
            <person name="Li J."/>
            <person name="Kudo C."/>
            <person name="Tonouchi A."/>
        </authorList>
    </citation>
    <scope>NUCLEOTIDE SEQUENCE [LARGE SCALE GENOMIC DNA]</scope>
    <source>
        <strain evidence="1 2">AX-7</strain>
    </source>
</reference>
<dbReference type="CDD" id="cd00161">
    <property type="entry name" value="beta-trefoil_Ricin-like"/>
    <property type="match status" value="1"/>
</dbReference>
<dbReference type="Proteomes" id="UP000287394">
    <property type="component" value="Chromosome"/>
</dbReference>
<dbReference type="RefSeq" id="WP_165863975.1">
    <property type="nucleotide sequence ID" value="NZ_AP025739.1"/>
</dbReference>
<dbReference type="AlphaFoldDB" id="A0A402CRJ6"/>
<dbReference type="InterPro" id="IPR036514">
    <property type="entry name" value="SGNH_hydro_sf"/>
</dbReference>
<gene>
    <name evidence="1" type="ORF">CCAX7_000160</name>
</gene>
<organism evidence="1 2">
    <name type="scientific">Capsulimonas corticalis</name>
    <dbReference type="NCBI Taxonomy" id="2219043"/>
    <lineage>
        <taxon>Bacteria</taxon>
        <taxon>Bacillati</taxon>
        <taxon>Armatimonadota</taxon>
        <taxon>Armatimonadia</taxon>
        <taxon>Capsulimonadales</taxon>
        <taxon>Capsulimonadaceae</taxon>
        <taxon>Capsulimonas</taxon>
    </lineage>
</organism>
<dbReference type="Gene3D" id="2.80.10.50">
    <property type="match status" value="2"/>
</dbReference>
<protein>
    <submittedName>
        <fullName evidence="1">Uncharacterized protein</fullName>
    </submittedName>
</protein>
<name>A0A402CRJ6_9BACT</name>
<dbReference type="PANTHER" id="PTHR37834">
    <property type="entry name" value="GDSL-LIKE LIPASE/ACYLHYDROLASE DOMAIN PROTEIN (AFU_ORTHOLOGUE AFUA_2G00620)"/>
    <property type="match status" value="1"/>
</dbReference>
<proteinExistence type="predicted"/>
<keyword evidence="2" id="KW-1185">Reference proteome</keyword>
<accession>A0A402CRJ6</accession>
<dbReference type="InterPro" id="IPR052762">
    <property type="entry name" value="PCW_deacetylase/CE"/>
</dbReference>
<dbReference type="SUPFAM" id="SSF52266">
    <property type="entry name" value="SGNH hydrolase"/>
    <property type="match status" value="1"/>
</dbReference>
<evidence type="ECO:0000313" key="1">
    <source>
        <dbReference type="EMBL" id="BDI27965.1"/>
    </source>
</evidence>
<dbReference type="PROSITE" id="PS50231">
    <property type="entry name" value="RICIN_B_LECTIN"/>
    <property type="match status" value="1"/>
</dbReference>
<dbReference type="InterPro" id="IPR035992">
    <property type="entry name" value="Ricin_B-like_lectins"/>
</dbReference>
<dbReference type="Gene3D" id="2.60.120.260">
    <property type="entry name" value="Galactose-binding domain-like"/>
    <property type="match status" value="1"/>
</dbReference>
<dbReference type="KEGG" id="ccot:CCAX7_000160"/>
<dbReference type="InterPro" id="IPR000772">
    <property type="entry name" value="Ricin_B_lectin"/>
</dbReference>
<dbReference type="Gene3D" id="3.40.50.1110">
    <property type="entry name" value="SGNH hydrolase"/>
    <property type="match status" value="1"/>
</dbReference>